<dbReference type="AlphaFoldDB" id="A0A853EVE1"/>
<feature type="coiled-coil region" evidence="1">
    <location>
        <begin position="227"/>
        <end position="254"/>
    </location>
</feature>
<gene>
    <name evidence="2" type="ORF">HZZ10_13000</name>
</gene>
<dbReference type="RefSeq" id="WP_179913823.1">
    <property type="nucleotide sequence ID" value="NZ_JACBYE010000033.1"/>
</dbReference>
<proteinExistence type="predicted"/>
<dbReference type="InterPro" id="IPR038389">
    <property type="entry name" value="PSMG2_sf"/>
</dbReference>
<protein>
    <submittedName>
        <fullName evidence="2">PAC2 family protein</fullName>
    </submittedName>
</protein>
<comment type="caution">
    <text evidence="2">The sequence shown here is derived from an EMBL/GenBank/DDBJ whole genome shotgun (WGS) entry which is preliminary data.</text>
</comment>
<organism evidence="2 3">
    <name type="scientific">Sanguibacter inulinus</name>
    <dbReference type="NCBI Taxonomy" id="60922"/>
    <lineage>
        <taxon>Bacteria</taxon>
        <taxon>Bacillati</taxon>
        <taxon>Actinomycetota</taxon>
        <taxon>Actinomycetes</taxon>
        <taxon>Micrococcales</taxon>
        <taxon>Sanguibacteraceae</taxon>
        <taxon>Sanguibacter</taxon>
    </lineage>
</organism>
<name>A0A853EVE1_9MICO</name>
<sequence length="312" mass="34108">MLDPQELYTVDATVESALRLSPDEAGTGPVLVNALRGFVDAGHVGQIALEHILDLGETTRLVTFDADQLVDYRSKRPTIVFDTQRWTEYSGPSIAIDVARDREGTTFLVLHGNEPDVQWERFVEAVLSLVDRFRVSLTVGTYGIPMGIPHTRLLSATPHASRDELIPDASPWFGRVTVPATAANLLELRLAERGHDTVGYAVHVPHYLAQSTYPPAALVALDKLESATGLDLDLETLEEAANEARAEVVRQVAESPEIAEVVRGLEEQYDAFTISAERQSLLADTAEIPTADEIGEELERFLAQQGPDGQSS</sequence>
<evidence type="ECO:0000256" key="1">
    <source>
        <dbReference type="SAM" id="Coils"/>
    </source>
</evidence>
<evidence type="ECO:0000313" key="2">
    <source>
        <dbReference type="EMBL" id="NYS94431.1"/>
    </source>
</evidence>
<keyword evidence="3" id="KW-1185">Reference proteome</keyword>
<keyword evidence="1" id="KW-0175">Coiled coil</keyword>
<dbReference type="SUPFAM" id="SSF159659">
    <property type="entry name" value="Cgl1923-like"/>
    <property type="match status" value="1"/>
</dbReference>
<dbReference type="PIRSF" id="PIRSF028754">
    <property type="entry name" value="UCP028754"/>
    <property type="match status" value="1"/>
</dbReference>
<dbReference type="InterPro" id="IPR019151">
    <property type="entry name" value="Proteasome_assmbl_chaperone_2"/>
</dbReference>
<dbReference type="Proteomes" id="UP000561011">
    <property type="component" value="Unassembled WGS sequence"/>
</dbReference>
<accession>A0A853EVE1</accession>
<dbReference type="Gene3D" id="1.10.287.100">
    <property type="match status" value="1"/>
</dbReference>
<dbReference type="Gene3D" id="3.40.50.10900">
    <property type="entry name" value="PAC-like subunit"/>
    <property type="match status" value="1"/>
</dbReference>
<reference evidence="2 3" key="1">
    <citation type="submission" date="2020-07" db="EMBL/GenBank/DDBJ databases">
        <title>MOT database genomes.</title>
        <authorList>
            <person name="Joseph S."/>
            <person name="Aduse-Opoku J."/>
            <person name="Hashim A."/>
            <person name="Wade W."/>
            <person name="Curtis M."/>
        </authorList>
    </citation>
    <scope>NUCLEOTIDE SEQUENCE [LARGE SCALE GENOMIC DNA]</scope>
    <source>
        <strain evidence="2 3">DSM 100099</strain>
    </source>
</reference>
<evidence type="ECO:0000313" key="3">
    <source>
        <dbReference type="Proteomes" id="UP000561011"/>
    </source>
</evidence>
<dbReference type="InterPro" id="IPR008492">
    <property type="entry name" value="Rv2714-like"/>
</dbReference>
<dbReference type="Pfam" id="PF09754">
    <property type="entry name" value="PAC2"/>
    <property type="match status" value="1"/>
</dbReference>
<dbReference type="EMBL" id="JACBYE010000033">
    <property type="protein sequence ID" value="NYS94431.1"/>
    <property type="molecule type" value="Genomic_DNA"/>
</dbReference>